<dbReference type="STRING" id="5288.A0A5C5G249"/>
<comment type="caution">
    <text evidence="3">The sequence shown here is derived from an EMBL/GenBank/DDBJ whole genome shotgun (WGS) entry which is preliminary data.</text>
</comment>
<evidence type="ECO:0000256" key="1">
    <source>
        <dbReference type="SAM" id="MobiDB-lite"/>
    </source>
</evidence>
<gene>
    <name evidence="3" type="ORF">DMC30DRAFT_347728</name>
</gene>
<feature type="region of interest" description="Disordered" evidence="1">
    <location>
        <begin position="1"/>
        <end position="24"/>
    </location>
</feature>
<dbReference type="InterPro" id="IPR001214">
    <property type="entry name" value="SET_dom"/>
</dbReference>
<dbReference type="SUPFAM" id="SSF48452">
    <property type="entry name" value="TPR-like"/>
    <property type="match status" value="1"/>
</dbReference>
<organism evidence="3 4">
    <name type="scientific">Rhodotorula diobovata</name>
    <dbReference type="NCBI Taxonomy" id="5288"/>
    <lineage>
        <taxon>Eukaryota</taxon>
        <taxon>Fungi</taxon>
        <taxon>Dikarya</taxon>
        <taxon>Basidiomycota</taxon>
        <taxon>Pucciniomycotina</taxon>
        <taxon>Microbotryomycetes</taxon>
        <taxon>Sporidiobolales</taxon>
        <taxon>Sporidiobolaceae</taxon>
        <taxon>Rhodotorula</taxon>
    </lineage>
</organism>
<name>A0A5C5G249_9BASI</name>
<dbReference type="PROSITE" id="PS50280">
    <property type="entry name" value="SET"/>
    <property type="match status" value="1"/>
</dbReference>
<dbReference type="InterPro" id="IPR011990">
    <property type="entry name" value="TPR-like_helical_dom_sf"/>
</dbReference>
<dbReference type="EMBL" id="SOZI01000014">
    <property type="protein sequence ID" value="TNY23210.1"/>
    <property type="molecule type" value="Genomic_DNA"/>
</dbReference>
<dbReference type="PANTHER" id="PTHR47643:SF2">
    <property type="entry name" value="TPR DOMAIN PROTEIN (AFU_ORTHOLOGUE AFUA_5G12710)"/>
    <property type="match status" value="1"/>
</dbReference>
<evidence type="ECO:0000313" key="4">
    <source>
        <dbReference type="Proteomes" id="UP000311382"/>
    </source>
</evidence>
<dbReference type="Pfam" id="PF00856">
    <property type="entry name" value="SET"/>
    <property type="match status" value="1"/>
</dbReference>
<sequence length="619" mass="66704">MATRLRAAQPPAGPAKPLTSKDALDKSIEQITAARERALEEQKRPQRHPPAADRFATIKLAERMRRDLPRMYASQAEGQFTWNFMGLPKSSSNVPLDQLKPIRLKEMLVSKTHTGRYLLCRIVSSPARMVAVTVVVEDQDGRAGNLSIYKLALHGVETGPDLDALFPRGAVLAIREPTYKPNQNGLCHLVRIESPTDYEILSPEHPLVKGARWATPSLATPRSASIDFKAVGNRYFSDKKDLLAVKAYSDGLDATDDASKRLVLFLNRSQAHLRLGHFASALRDTSAVLGLLDSEVPGPPLAEVKATLRGARALEGMRQLTRAREAFARVLELDSTSADAQSGLQRVDKMLHQSRTGEYDWRELHKVAARQQLAVGDYVGPVKAVVIDGRGGGRGVVAVVAADMEAGELLLVEKAFATGWSTEGHAVVGFDFSCNSMSNSSQLALITALAAKVKDDPATSELLYSLHGGAKAQPIGTATLGAVQDRPVGSSAAAPFADISRIEGIYAVNSFSLNGMATPATTHALSGNDGSVLFLGGSLFNHSCLPNGLWRTYGDVQVIRARTSIRAGEEVCVAYIPADGGTKRDSLLKGHFPEGCPCNYCVDEGRDTRGDVGRRARLL</sequence>
<dbReference type="Gene3D" id="1.25.40.10">
    <property type="entry name" value="Tetratricopeptide repeat domain"/>
    <property type="match status" value="1"/>
</dbReference>
<feature type="non-terminal residue" evidence="3">
    <location>
        <position position="619"/>
    </location>
</feature>
<feature type="domain" description="SET" evidence="2">
    <location>
        <begin position="371"/>
        <end position="576"/>
    </location>
</feature>
<dbReference type="AlphaFoldDB" id="A0A5C5G249"/>
<dbReference type="Proteomes" id="UP000311382">
    <property type="component" value="Unassembled WGS sequence"/>
</dbReference>
<dbReference type="PANTHER" id="PTHR47643">
    <property type="entry name" value="TPR DOMAIN PROTEIN (AFU_ORTHOLOGUE AFUA_5G12710)"/>
    <property type="match status" value="1"/>
</dbReference>
<dbReference type="OrthoDB" id="5945798at2759"/>
<dbReference type="CDD" id="cd20071">
    <property type="entry name" value="SET_SMYD"/>
    <property type="match status" value="1"/>
</dbReference>
<reference evidence="3 4" key="1">
    <citation type="submission" date="2019-03" db="EMBL/GenBank/DDBJ databases">
        <title>Rhodosporidium diobovatum UCD-FST 08-225 genome sequencing, assembly, and annotation.</title>
        <authorList>
            <person name="Fakankun I.U."/>
            <person name="Fristensky B."/>
            <person name="Levin D.B."/>
        </authorList>
    </citation>
    <scope>NUCLEOTIDE SEQUENCE [LARGE SCALE GENOMIC DNA]</scope>
    <source>
        <strain evidence="3 4">UCD-FST 08-225</strain>
    </source>
</reference>
<evidence type="ECO:0000259" key="2">
    <source>
        <dbReference type="PROSITE" id="PS50280"/>
    </source>
</evidence>
<evidence type="ECO:0000313" key="3">
    <source>
        <dbReference type="EMBL" id="TNY23210.1"/>
    </source>
</evidence>
<protein>
    <recommendedName>
        <fullName evidence="2">SET domain-containing protein</fullName>
    </recommendedName>
</protein>
<dbReference type="SUPFAM" id="SSF82199">
    <property type="entry name" value="SET domain"/>
    <property type="match status" value="1"/>
</dbReference>
<dbReference type="InterPro" id="IPR046341">
    <property type="entry name" value="SET_dom_sf"/>
</dbReference>
<keyword evidence="4" id="KW-1185">Reference proteome</keyword>
<accession>A0A5C5G249</accession>
<dbReference type="InterPro" id="IPR053209">
    <property type="entry name" value="Gramillin-biosynth_MTr"/>
</dbReference>
<dbReference type="Gene3D" id="2.170.270.10">
    <property type="entry name" value="SET domain"/>
    <property type="match status" value="1"/>
</dbReference>
<proteinExistence type="predicted"/>